<name>A0A0F9LSL4_9ZZZZ</name>
<dbReference type="GO" id="GO:0020037">
    <property type="term" value="F:heme binding"/>
    <property type="evidence" value="ECO:0007669"/>
    <property type="project" value="InterPro"/>
</dbReference>
<reference evidence="1" key="1">
    <citation type="journal article" date="2015" name="Nature">
        <title>Complex archaea that bridge the gap between prokaryotes and eukaryotes.</title>
        <authorList>
            <person name="Spang A."/>
            <person name="Saw J.H."/>
            <person name="Jorgensen S.L."/>
            <person name="Zaremba-Niedzwiedzka K."/>
            <person name="Martijn J."/>
            <person name="Lind A.E."/>
            <person name="van Eijk R."/>
            <person name="Schleper C."/>
            <person name="Guy L."/>
            <person name="Ettema T.J."/>
        </authorList>
    </citation>
    <scope>NUCLEOTIDE SEQUENCE</scope>
</reference>
<dbReference type="EMBL" id="LAZR01010364">
    <property type="protein sequence ID" value="KKM67340.1"/>
    <property type="molecule type" value="Genomic_DNA"/>
</dbReference>
<dbReference type="GO" id="GO:0022900">
    <property type="term" value="P:electron transport chain"/>
    <property type="evidence" value="ECO:0007669"/>
    <property type="project" value="InterPro"/>
</dbReference>
<dbReference type="GO" id="GO:0009055">
    <property type="term" value="F:electron transfer activity"/>
    <property type="evidence" value="ECO:0007669"/>
    <property type="project" value="InterPro"/>
</dbReference>
<dbReference type="SUPFAM" id="SSF47175">
    <property type="entry name" value="Cytochromes"/>
    <property type="match status" value="1"/>
</dbReference>
<evidence type="ECO:0000313" key="1">
    <source>
        <dbReference type="EMBL" id="KKM67340.1"/>
    </source>
</evidence>
<protein>
    <recommendedName>
        <fullName evidence="2">Cytochrome c domain-containing protein</fullName>
    </recommendedName>
</protein>
<evidence type="ECO:0008006" key="2">
    <source>
        <dbReference type="Google" id="ProtNLM"/>
    </source>
</evidence>
<proteinExistence type="predicted"/>
<gene>
    <name evidence="1" type="ORF">LCGC14_1472030</name>
</gene>
<organism evidence="1">
    <name type="scientific">marine sediment metagenome</name>
    <dbReference type="NCBI Taxonomy" id="412755"/>
    <lineage>
        <taxon>unclassified sequences</taxon>
        <taxon>metagenomes</taxon>
        <taxon>ecological metagenomes</taxon>
    </lineage>
</organism>
<dbReference type="GO" id="GO:0005506">
    <property type="term" value="F:iron ion binding"/>
    <property type="evidence" value="ECO:0007669"/>
    <property type="project" value="InterPro"/>
</dbReference>
<dbReference type="AlphaFoldDB" id="A0A0F9LSL4"/>
<sequence length="141" mass="16536">MSCGKAEVQQEEAGEWYTELGLEEMGKQMKKDTQLLTRKVSEDSWDEAVGLCNKIGKYFAKLDLNKFDIPKDFFELKQEFEKSTERLLLACQDKDDEMAKIRLEVFKKSCHHCHVIFRKDLDASNRELDFDVAVDKLYKDK</sequence>
<dbReference type="InterPro" id="IPR010980">
    <property type="entry name" value="Cyt_c/b562"/>
</dbReference>
<comment type="caution">
    <text evidence="1">The sequence shown here is derived from an EMBL/GenBank/DDBJ whole genome shotgun (WGS) entry which is preliminary data.</text>
</comment>
<accession>A0A0F9LSL4</accession>